<protein>
    <submittedName>
        <fullName evidence="2">Uncharacterized protein</fullName>
    </submittedName>
</protein>
<feature type="region of interest" description="Disordered" evidence="1">
    <location>
        <begin position="1"/>
        <end position="75"/>
    </location>
</feature>
<proteinExistence type="predicted"/>
<dbReference type="InParanoid" id="A0A1Y2FYT6"/>
<dbReference type="EMBL" id="MCGR01000006">
    <property type="protein sequence ID" value="ORY89276.1"/>
    <property type="molecule type" value="Genomic_DNA"/>
</dbReference>
<dbReference type="Proteomes" id="UP000193467">
    <property type="component" value="Unassembled WGS sequence"/>
</dbReference>
<feature type="compositionally biased region" description="Acidic residues" evidence="1">
    <location>
        <begin position="1"/>
        <end position="17"/>
    </location>
</feature>
<evidence type="ECO:0000256" key="1">
    <source>
        <dbReference type="SAM" id="MobiDB-lite"/>
    </source>
</evidence>
<name>A0A1Y2FYT6_9BASI</name>
<comment type="caution">
    <text evidence="2">The sequence shown here is derived from an EMBL/GenBank/DDBJ whole genome shotgun (WGS) entry which is preliminary data.</text>
</comment>
<keyword evidence="3" id="KW-1185">Reference proteome</keyword>
<gene>
    <name evidence="2" type="ORF">BCR35DRAFT_300394</name>
</gene>
<dbReference type="AlphaFoldDB" id="A0A1Y2FYT6"/>
<feature type="compositionally biased region" description="Basic and acidic residues" evidence="1">
    <location>
        <begin position="60"/>
        <end position="75"/>
    </location>
</feature>
<reference evidence="2 3" key="1">
    <citation type="submission" date="2016-07" db="EMBL/GenBank/DDBJ databases">
        <title>Pervasive Adenine N6-methylation of Active Genes in Fungi.</title>
        <authorList>
            <consortium name="DOE Joint Genome Institute"/>
            <person name="Mondo S.J."/>
            <person name="Dannebaum R.O."/>
            <person name="Kuo R.C."/>
            <person name="Labutti K."/>
            <person name="Haridas S."/>
            <person name="Kuo A."/>
            <person name="Salamov A."/>
            <person name="Ahrendt S.R."/>
            <person name="Lipzen A."/>
            <person name="Sullivan W."/>
            <person name="Andreopoulos W.B."/>
            <person name="Clum A."/>
            <person name="Lindquist E."/>
            <person name="Daum C."/>
            <person name="Ramamoorthy G.K."/>
            <person name="Gryganskyi A."/>
            <person name="Culley D."/>
            <person name="Magnuson J.K."/>
            <person name="James T.Y."/>
            <person name="O'Malley M.A."/>
            <person name="Stajich J.E."/>
            <person name="Spatafora J.W."/>
            <person name="Visel A."/>
            <person name="Grigoriev I.V."/>
        </authorList>
    </citation>
    <scope>NUCLEOTIDE SEQUENCE [LARGE SCALE GENOMIC DNA]</scope>
    <source>
        <strain evidence="2 3">62-1032</strain>
    </source>
</reference>
<sequence>MADEGGESVEGLGEVEAEGGLLRRSKDRNVRLGAHLESSETASDDEGGSDKSTVLLKVSGRPEHESADSVERETHVDTLLVAEATDEDSDDGRVDDVGAEVGDLEKGRLELGDAEEGLEVLVHDVEESVGESPAAWVPKSKSASCSRQDGEGEGEMF</sequence>
<evidence type="ECO:0000313" key="3">
    <source>
        <dbReference type="Proteomes" id="UP000193467"/>
    </source>
</evidence>
<organism evidence="2 3">
    <name type="scientific">Leucosporidium creatinivorum</name>
    <dbReference type="NCBI Taxonomy" id="106004"/>
    <lineage>
        <taxon>Eukaryota</taxon>
        <taxon>Fungi</taxon>
        <taxon>Dikarya</taxon>
        <taxon>Basidiomycota</taxon>
        <taxon>Pucciniomycotina</taxon>
        <taxon>Microbotryomycetes</taxon>
        <taxon>Leucosporidiales</taxon>
        <taxon>Leucosporidium</taxon>
    </lineage>
</organism>
<feature type="region of interest" description="Disordered" evidence="1">
    <location>
        <begin position="130"/>
        <end position="157"/>
    </location>
</feature>
<evidence type="ECO:0000313" key="2">
    <source>
        <dbReference type="EMBL" id="ORY89276.1"/>
    </source>
</evidence>
<accession>A0A1Y2FYT6</accession>